<sequence length="476" mass="52450">MHRECAPLASSCALPNFHCGTHHYIAARRHVLQSSISSAKRRRPTTRLFCQAESSALEESFDPRVAVVLGMQWGDEGKGKIVDILARKYSIVARAQGGANAGHTVYDDEGNKYALHLVPSGILNKNALCVVGNGVVVHLPGLFEEILELEQKGVTVDGRLLISDRAHLLFDLHKEIDGLREEELAGGKIGTTRRGIGPAYASKAQRNGVRVGELKDLSNFADKLRRLADDGRRRFDNWQYDVEADIEKYKEIAQRIQPFIADTVAHLNDAYDEGQRILVEGANATMLDLDVGTYPFVTSSNCSVGGVAAGTGLAPTKFEAIIGVVKAYTSRVGAGPFPTELHGDLEEHLRKEGAEYGTTTGRPRRVGWLDLVAVRFAARVNGLTHINLTKLDVLDQLDTIKLGVRYTLNGQPITSVPAQLEQLEQVQVEYEELPGWQSDISKVRQWSDLPENAQKLHGPMADANESPYTRSYHDDR</sequence>
<evidence type="ECO:0000256" key="3">
    <source>
        <dbReference type="ARBA" id="ARBA00022723"/>
    </source>
</evidence>
<proteinExistence type="inferred from homology"/>
<dbReference type="PANTHER" id="PTHR11846:SF0">
    <property type="entry name" value="ADENYLOSUCCINATE SYNTHETASE"/>
    <property type="match status" value="1"/>
</dbReference>
<dbReference type="SMART" id="SM00788">
    <property type="entry name" value="Adenylsucc_synt"/>
    <property type="match status" value="1"/>
</dbReference>
<feature type="binding site" evidence="9">
    <location>
        <begin position="75"/>
        <end position="78"/>
    </location>
    <ligand>
        <name>IMP</name>
        <dbReference type="ChEBI" id="CHEBI:58053"/>
    </ligand>
</feature>
<gene>
    <name evidence="9" type="primary">PURA</name>
    <name evidence="13" type="ORF">WJX73_003087</name>
</gene>
<keyword evidence="4 9" id="KW-0547">Nucleotide-binding</keyword>
<protein>
    <recommendedName>
        <fullName evidence="9">Adenylosuccinate synthetase, chloroplastic</fullName>
        <shortName evidence="9">AMPSase</shortName>
        <shortName evidence="9">AdSS</shortName>
        <ecNumber evidence="9">6.3.4.4</ecNumber>
    </recommendedName>
    <alternativeName>
        <fullName evidence="9">IMP--aspartate ligase</fullName>
    </alternativeName>
</protein>
<evidence type="ECO:0000256" key="11">
    <source>
        <dbReference type="RuleBase" id="RU000520"/>
    </source>
</evidence>
<comment type="function">
    <text evidence="11">Plays an important role in the de novo pathway of purine nucleotide biosynthesis.</text>
</comment>
<feature type="binding site" evidence="9">
    <location>
        <begin position="102"/>
        <end position="104"/>
    </location>
    <ligand>
        <name>GTP</name>
        <dbReference type="ChEBI" id="CHEBI:37565"/>
    </ligand>
</feature>
<dbReference type="CDD" id="cd03108">
    <property type="entry name" value="AdSS"/>
    <property type="match status" value="1"/>
</dbReference>
<comment type="subcellular location">
    <subcellularLocation>
        <location evidence="9">Plastid</location>
        <location evidence="9">Chloroplast</location>
    </subcellularLocation>
</comment>
<feature type="region of interest" description="Disordered" evidence="12">
    <location>
        <begin position="451"/>
        <end position="476"/>
    </location>
</feature>
<dbReference type="GO" id="GO:0046040">
    <property type="term" value="P:IMP metabolic process"/>
    <property type="evidence" value="ECO:0007669"/>
    <property type="project" value="TreeGrafter"/>
</dbReference>
<evidence type="ECO:0000256" key="6">
    <source>
        <dbReference type="ARBA" id="ARBA00022842"/>
    </source>
</evidence>
<evidence type="ECO:0000256" key="12">
    <source>
        <dbReference type="SAM" id="MobiDB-lite"/>
    </source>
</evidence>
<feature type="binding site" evidence="9">
    <location>
        <position position="206"/>
    </location>
    <ligand>
        <name>IMP</name>
        <dbReference type="ChEBI" id="CHEBI:58053"/>
        <note>ligand shared between dimeric partners</note>
    </ligand>
</feature>
<keyword evidence="9" id="KW-0150">Chloroplast</keyword>
<dbReference type="InterPro" id="IPR027417">
    <property type="entry name" value="P-loop_NTPase"/>
</dbReference>
<comment type="pathway">
    <text evidence="9 11">Purine metabolism; AMP biosynthesis via de novo pathway; AMP from IMP: step 1/2.</text>
</comment>
<keyword evidence="2 9" id="KW-0436">Ligase</keyword>
<comment type="catalytic activity">
    <reaction evidence="8 9 11">
        <text>IMP + L-aspartate + GTP = N(6)-(1,2-dicarboxyethyl)-AMP + GDP + phosphate + 2 H(+)</text>
        <dbReference type="Rhea" id="RHEA:15753"/>
        <dbReference type="ChEBI" id="CHEBI:15378"/>
        <dbReference type="ChEBI" id="CHEBI:29991"/>
        <dbReference type="ChEBI" id="CHEBI:37565"/>
        <dbReference type="ChEBI" id="CHEBI:43474"/>
        <dbReference type="ChEBI" id="CHEBI:57567"/>
        <dbReference type="ChEBI" id="CHEBI:58053"/>
        <dbReference type="ChEBI" id="CHEBI:58189"/>
        <dbReference type="EC" id="6.3.4.4"/>
    </reaction>
</comment>
<organism evidence="13 14">
    <name type="scientific">Symbiochloris irregularis</name>
    <dbReference type="NCBI Taxonomy" id="706552"/>
    <lineage>
        <taxon>Eukaryota</taxon>
        <taxon>Viridiplantae</taxon>
        <taxon>Chlorophyta</taxon>
        <taxon>core chlorophytes</taxon>
        <taxon>Trebouxiophyceae</taxon>
        <taxon>Trebouxiales</taxon>
        <taxon>Trebouxiaceae</taxon>
        <taxon>Symbiochloris</taxon>
    </lineage>
</organism>
<feature type="active site" evidence="10">
    <location>
        <position position="203"/>
    </location>
</feature>
<dbReference type="EMBL" id="JALJOQ010000253">
    <property type="protein sequence ID" value="KAK9787238.1"/>
    <property type="molecule type" value="Genomic_DNA"/>
</dbReference>
<dbReference type="PROSITE" id="PS00513">
    <property type="entry name" value="ADENYLOSUCCIN_SYN_2"/>
    <property type="match status" value="1"/>
</dbReference>
<feature type="binding site" evidence="9">
    <location>
        <position position="298"/>
    </location>
    <ligand>
        <name>IMP</name>
        <dbReference type="ChEBI" id="CHEBI:58053"/>
    </ligand>
</feature>
<comment type="caution">
    <text evidence="9">Lacks conserved residue(s) required for the propagation of feature annotation.</text>
</comment>
<reference evidence="13 14" key="1">
    <citation type="journal article" date="2024" name="Nat. Commun.">
        <title>Phylogenomics reveals the evolutionary origins of lichenization in chlorophyte algae.</title>
        <authorList>
            <person name="Puginier C."/>
            <person name="Libourel C."/>
            <person name="Otte J."/>
            <person name="Skaloud P."/>
            <person name="Haon M."/>
            <person name="Grisel S."/>
            <person name="Petersen M."/>
            <person name="Berrin J.G."/>
            <person name="Delaux P.M."/>
            <person name="Dal Grande F."/>
            <person name="Keller J."/>
        </authorList>
    </citation>
    <scope>NUCLEOTIDE SEQUENCE [LARGE SCALE GENOMIC DNA]</scope>
    <source>
        <strain evidence="13 14">SAG 2036</strain>
    </source>
</reference>
<dbReference type="Proteomes" id="UP001465755">
    <property type="component" value="Unassembled WGS sequence"/>
</dbReference>
<feature type="binding site" evidence="9">
    <location>
        <position position="364"/>
    </location>
    <ligand>
        <name>GTP</name>
        <dbReference type="ChEBI" id="CHEBI:37565"/>
    </ligand>
</feature>
<dbReference type="InterPro" id="IPR042109">
    <property type="entry name" value="Adenylosuccinate_synth_dom1"/>
</dbReference>
<dbReference type="Gene3D" id="3.40.440.10">
    <property type="entry name" value="Adenylosuccinate Synthetase, subunit A, domain 1"/>
    <property type="match status" value="1"/>
</dbReference>
<dbReference type="FunFam" id="3.90.170.10:FF:000001">
    <property type="entry name" value="Adenylosuccinate synthetase"/>
    <property type="match status" value="1"/>
</dbReference>
<evidence type="ECO:0000256" key="4">
    <source>
        <dbReference type="ARBA" id="ARBA00022741"/>
    </source>
</evidence>
<keyword evidence="6 9" id="KW-0460">Magnesium</keyword>
<comment type="subunit">
    <text evidence="1 9">Homodimer.</text>
</comment>
<keyword evidence="9" id="KW-0934">Plastid</keyword>
<feature type="binding site" evidence="9">
    <location>
        <begin position="358"/>
        <end position="364"/>
    </location>
    <ligand>
        <name>substrate</name>
    </ligand>
</feature>
<evidence type="ECO:0000256" key="7">
    <source>
        <dbReference type="ARBA" id="ARBA00023134"/>
    </source>
</evidence>
<dbReference type="NCBIfam" id="NF002223">
    <property type="entry name" value="PRK01117.1"/>
    <property type="match status" value="1"/>
</dbReference>
<feature type="binding site" evidence="9">
    <location>
        <position position="75"/>
    </location>
    <ligand>
        <name>Mg(2+)</name>
        <dbReference type="ChEBI" id="CHEBI:18420"/>
    </ligand>
</feature>
<dbReference type="InterPro" id="IPR042111">
    <property type="entry name" value="Adenylosuccinate_synth_dom3"/>
</dbReference>
<keyword evidence="7 9" id="KW-0342">GTP-binding</keyword>
<feature type="binding site" evidence="9">
    <location>
        <position position="102"/>
    </location>
    <ligand>
        <name>Mg(2+)</name>
        <dbReference type="ChEBI" id="CHEBI:18420"/>
    </ligand>
</feature>
<dbReference type="GO" id="GO:0005525">
    <property type="term" value="F:GTP binding"/>
    <property type="evidence" value="ECO:0007669"/>
    <property type="project" value="UniProtKB-UniRule"/>
</dbReference>
<feature type="binding site" evidence="9">
    <location>
        <position position="192"/>
    </location>
    <ligand>
        <name>IMP</name>
        <dbReference type="ChEBI" id="CHEBI:58053"/>
    </ligand>
</feature>
<feature type="binding site" evidence="9">
    <location>
        <begin position="74"/>
        <end position="80"/>
    </location>
    <ligand>
        <name>GTP</name>
        <dbReference type="ChEBI" id="CHEBI:37565"/>
    </ligand>
</feature>
<evidence type="ECO:0000313" key="13">
    <source>
        <dbReference type="EMBL" id="KAK9787238.1"/>
    </source>
</evidence>
<dbReference type="GO" id="GO:0004019">
    <property type="term" value="F:adenylosuccinate synthase activity"/>
    <property type="evidence" value="ECO:0007669"/>
    <property type="project" value="UniProtKB-UniRule"/>
</dbReference>
<feature type="active site" description="Proton acceptor" evidence="9">
    <location>
        <position position="75"/>
    </location>
</feature>
<dbReference type="InterPro" id="IPR018220">
    <property type="entry name" value="Adenylosuccin_syn_GTP-bd"/>
</dbReference>
<evidence type="ECO:0000256" key="8">
    <source>
        <dbReference type="ARBA" id="ARBA00050432"/>
    </source>
</evidence>
<feature type="binding site" evidence="9">
    <location>
        <begin position="390"/>
        <end position="392"/>
    </location>
    <ligand>
        <name>GTP</name>
        <dbReference type="ChEBI" id="CHEBI:37565"/>
    </ligand>
</feature>
<dbReference type="GO" id="GO:0044208">
    <property type="term" value="P:'de novo' AMP biosynthetic process"/>
    <property type="evidence" value="ECO:0007669"/>
    <property type="project" value="UniProtKB-UniRule"/>
</dbReference>
<evidence type="ECO:0000256" key="5">
    <source>
        <dbReference type="ARBA" id="ARBA00022755"/>
    </source>
</evidence>
<feature type="binding site" evidence="9">
    <location>
        <position position="283"/>
    </location>
    <ligand>
        <name>IMP</name>
        <dbReference type="ChEBI" id="CHEBI:58053"/>
    </ligand>
</feature>
<dbReference type="Pfam" id="PF00709">
    <property type="entry name" value="Adenylsucc_synt"/>
    <property type="match status" value="1"/>
</dbReference>
<dbReference type="SUPFAM" id="SSF52540">
    <property type="entry name" value="P-loop containing nucleoside triphosphate hydrolases"/>
    <property type="match status" value="1"/>
</dbReference>
<evidence type="ECO:0000256" key="9">
    <source>
        <dbReference type="HAMAP-Rule" id="MF_03125"/>
    </source>
</evidence>
<feature type="binding site" evidence="9">
    <location>
        <begin position="100"/>
        <end position="103"/>
    </location>
    <ligand>
        <name>IMP</name>
        <dbReference type="ChEBI" id="CHEBI:58053"/>
    </ligand>
</feature>
<evidence type="ECO:0000256" key="1">
    <source>
        <dbReference type="ARBA" id="ARBA00011738"/>
    </source>
</evidence>
<keyword evidence="5 9" id="KW-0658">Purine biosynthesis</keyword>
<keyword evidence="14" id="KW-1185">Reference proteome</keyword>
<comment type="caution">
    <text evidence="13">The sequence shown here is derived from an EMBL/GenBank/DDBJ whole genome shotgun (WGS) entry which is preliminary data.</text>
</comment>
<evidence type="ECO:0000256" key="2">
    <source>
        <dbReference type="ARBA" id="ARBA00022598"/>
    </source>
</evidence>
<dbReference type="InterPro" id="IPR033128">
    <property type="entry name" value="Adenylosuccin_syn_Lys_AS"/>
</dbReference>
<dbReference type="NCBIfam" id="TIGR00184">
    <property type="entry name" value="purA"/>
    <property type="match status" value="1"/>
</dbReference>
<keyword evidence="3 9" id="KW-0479">Metal-binding</keyword>
<feature type="active site" description="Proton donor" evidence="9">
    <location>
        <position position="103"/>
    </location>
</feature>
<dbReference type="PANTHER" id="PTHR11846">
    <property type="entry name" value="ADENYLOSUCCINATE SYNTHETASE"/>
    <property type="match status" value="1"/>
</dbReference>
<evidence type="ECO:0000313" key="14">
    <source>
        <dbReference type="Proteomes" id="UP001465755"/>
    </source>
</evidence>
<dbReference type="Gene3D" id="1.10.300.10">
    <property type="entry name" value="Adenylosuccinate Synthetase, subunit A, domain 2"/>
    <property type="match status" value="1"/>
</dbReference>
<dbReference type="AlphaFoldDB" id="A0AAW1NI20"/>
<dbReference type="GO" id="GO:0000287">
    <property type="term" value="F:magnesium ion binding"/>
    <property type="evidence" value="ECO:0007669"/>
    <property type="project" value="UniProtKB-UniRule"/>
</dbReference>
<dbReference type="Gene3D" id="3.90.170.10">
    <property type="entry name" value="Adenylosuccinate Synthetase, subunit A, domain 3"/>
    <property type="match status" value="1"/>
</dbReference>
<comment type="function">
    <text evidence="9">Plays an important role in the de novo pathway and in the salvage pathway of purine nucleotide biosynthesis. Catalyzes the first commited step in the biosynthesis of AMP from IMP.</text>
</comment>
<comment type="cofactor">
    <cofactor evidence="9">
        <name>Mg(2+)</name>
        <dbReference type="ChEBI" id="CHEBI:18420"/>
    </cofactor>
    <text evidence="9">Binds 1 Mg(2+) ion per subunit.</text>
</comment>
<evidence type="ECO:0000256" key="10">
    <source>
        <dbReference type="PROSITE-ProRule" id="PRU10134"/>
    </source>
</evidence>
<accession>A0AAW1NI20</accession>
<dbReference type="PROSITE" id="PS01266">
    <property type="entry name" value="ADENYLOSUCCIN_SYN_1"/>
    <property type="match status" value="1"/>
</dbReference>
<dbReference type="InterPro" id="IPR001114">
    <property type="entry name" value="Adenylosuccinate_synthetase"/>
</dbReference>
<dbReference type="HAMAP" id="MF_00011">
    <property type="entry name" value="Adenylosucc_synth"/>
    <property type="match status" value="1"/>
</dbReference>
<dbReference type="EC" id="6.3.4.4" evidence="9"/>
<name>A0AAW1NI20_9CHLO</name>
<dbReference type="FunFam" id="1.10.300.10:FF:000002">
    <property type="entry name" value="Adenylosuccinate synthetase, chloroplastic"/>
    <property type="match status" value="1"/>
</dbReference>
<comment type="similarity">
    <text evidence="9 11">Belongs to the adenylosuccinate synthetase family.</text>
</comment>
<feature type="binding site" evidence="9">
    <location>
        <position position="362"/>
    </location>
    <ligand>
        <name>IMP</name>
        <dbReference type="ChEBI" id="CHEBI:58053"/>
    </ligand>
</feature>
<dbReference type="GO" id="GO:0009507">
    <property type="term" value="C:chloroplast"/>
    <property type="evidence" value="ECO:0007669"/>
    <property type="project" value="UniProtKB-SubCell"/>
</dbReference>
<dbReference type="InterPro" id="IPR042110">
    <property type="entry name" value="Adenylosuccinate_synth_dom2"/>
</dbReference>